<evidence type="ECO:0000256" key="6">
    <source>
        <dbReference type="ARBA" id="ARBA00022843"/>
    </source>
</evidence>
<evidence type="ECO:0000313" key="11">
    <source>
        <dbReference type="EMBL" id="JAS63532.1"/>
    </source>
</evidence>
<keyword evidence="4 7" id="KW-0863">Zinc-finger</keyword>
<dbReference type="Pfam" id="PF00097">
    <property type="entry name" value="zf-C3HC4"/>
    <property type="match status" value="1"/>
</dbReference>
<keyword evidence="6" id="KW-0832">Ubl conjugation</keyword>
<name>A0A1B6GM51_9HEMI</name>
<protein>
    <recommendedName>
        <fullName evidence="12">RING-type E3 ubiquitin transferase</fullName>
    </recommendedName>
</protein>
<dbReference type="PRINTS" id="PR00452">
    <property type="entry name" value="SH3DOMAIN"/>
</dbReference>
<dbReference type="SMART" id="SM00326">
    <property type="entry name" value="SH3"/>
    <property type="match status" value="2"/>
</dbReference>
<dbReference type="Pfam" id="PF07653">
    <property type="entry name" value="SH3_2"/>
    <property type="match status" value="1"/>
</dbReference>
<dbReference type="AlphaFoldDB" id="A0A1B6GM51"/>
<organism evidence="11">
    <name type="scientific">Cuerna arida</name>
    <dbReference type="NCBI Taxonomy" id="1464854"/>
    <lineage>
        <taxon>Eukaryota</taxon>
        <taxon>Metazoa</taxon>
        <taxon>Ecdysozoa</taxon>
        <taxon>Arthropoda</taxon>
        <taxon>Hexapoda</taxon>
        <taxon>Insecta</taxon>
        <taxon>Pterygota</taxon>
        <taxon>Neoptera</taxon>
        <taxon>Paraneoptera</taxon>
        <taxon>Hemiptera</taxon>
        <taxon>Auchenorrhyncha</taxon>
        <taxon>Membracoidea</taxon>
        <taxon>Cicadellidae</taxon>
        <taxon>Cicadellinae</taxon>
        <taxon>Proconiini</taxon>
        <taxon>Cuerna</taxon>
    </lineage>
</organism>
<dbReference type="PRINTS" id="PR00499">
    <property type="entry name" value="P67PHOX"/>
</dbReference>
<dbReference type="PANTHER" id="PTHR14167:SF51">
    <property type="entry name" value="RING-TYPE E3 UBIQUITIN TRANSFERASE"/>
    <property type="match status" value="1"/>
</dbReference>
<evidence type="ECO:0000256" key="2">
    <source>
        <dbReference type="ARBA" id="ARBA00022443"/>
    </source>
</evidence>
<dbReference type="InterPro" id="IPR013083">
    <property type="entry name" value="Znf_RING/FYVE/PHD"/>
</dbReference>
<dbReference type="EMBL" id="GECZ01006237">
    <property type="protein sequence ID" value="JAS63532.1"/>
    <property type="molecule type" value="Transcribed_RNA"/>
</dbReference>
<gene>
    <name evidence="11" type="ORF">g.47590</name>
</gene>
<dbReference type="Gene3D" id="3.30.40.10">
    <property type="entry name" value="Zinc/RING finger domain, C3HC4 (zinc finger)"/>
    <property type="match status" value="1"/>
</dbReference>
<dbReference type="GO" id="GO:0032436">
    <property type="term" value="P:positive regulation of proteasomal ubiquitin-dependent protein catabolic process"/>
    <property type="evidence" value="ECO:0007669"/>
    <property type="project" value="TreeGrafter"/>
</dbReference>
<dbReference type="SMART" id="SM00184">
    <property type="entry name" value="RING"/>
    <property type="match status" value="1"/>
</dbReference>
<keyword evidence="3" id="KW-0479">Metal-binding</keyword>
<feature type="domain" description="SH3" evidence="9">
    <location>
        <begin position="144"/>
        <end position="206"/>
    </location>
</feature>
<feature type="domain" description="RING-type" evidence="10">
    <location>
        <begin position="27"/>
        <end position="68"/>
    </location>
</feature>
<dbReference type="InterPro" id="IPR018957">
    <property type="entry name" value="Znf_C3HC4_RING-type"/>
</dbReference>
<dbReference type="InterPro" id="IPR001841">
    <property type="entry name" value="Znf_RING"/>
</dbReference>
<accession>A0A1B6GM51</accession>
<dbReference type="PROSITE" id="PS00518">
    <property type="entry name" value="ZF_RING_1"/>
    <property type="match status" value="1"/>
</dbReference>
<sequence>MASNSDLNSPNHAWNMYREMIADVLECPVCLEMLSFKHKVLPCQHTFCIRCLEKICGRDSRPRCPECRLPFSETINSLPSNIILVRMLNSWERYGFDLLTKTTRAANKDIPVHLVDQPKVPQTKKSSTAKALASGAQKPPTLVSASPMCQAKFDLPQSSSNDLNCLSFKKGDLIMVRRRIDKNWAEGSLNGKIGIFPIDFVDMNSSAKLLMKYAGSSNSPNSADIIEAPIENQRSAKPVQTLYVALFSYKPKKIDELELKKGNVYLVLEKCQDGWYKGQSVRSLNRGMFPGNFVARITPESCNTSL</sequence>
<reference evidence="11" key="1">
    <citation type="submission" date="2015-11" db="EMBL/GenBank/DDBJ databases">
        <title>De novo transcriptome assembly of four potential Pierce s Disease insect vectors from Arizona vineyards.</title>
        <authorList>
            <person name="Tassone E.E."/>
        </authorList>
    </citation>
    <scope>NUCLEOTIDE SEQUENCE</scope>
</reference>
<evidence type="ECO:0000256" key="5">
    <source>
        <dbReference type="ARBA" id="ARBA00022833"/>
    </source>
</evidence>
<dbReference type="InterPro" id="IPR017907">
    <property type="entry name" value="Znf_RING_CS"/>
</dbReference>
<dbReference type="SUPFAM" id="SSF50044">
    <property type="entry name" value="SH3-domain"/>
    <property type="match status" value="2"/>
</dbReference>
<evidence type="ECO:0000256" key="8">
    <source>
        <dbReference type="PROSITE-ProRule" id="PRU00192"/>
    </source>
</evidence>
<dbReference type="GO" id="GO:0061630">
    <property type="term" value="F:ubiquitin protein ligase activity"/>
    <property type="evidence" value="ECO:0007669"/>
    <property type="project" value="TreeGrafter"/>
</dbReference>
<evidence type="ECO:0000256" key="1">
    <source>
        <dbReference type="ARBA" id="ARBA00008649"/>
    </source>
</evidence>
<dbReference type="Gene3D" id="2.30.30.40">
    <property type="entry name" value="SH3 Domains"/>
    <property type="match status" value="2"/>
</dbReference>
<proteinExistence type="inferred from homology"/>
<evidence type="ECO:0000256" key="3">
    <source>
        <dbReference type="ARBA" id="ARBA00022723"/>
    </source>
</evidence>
<dbReference type="SUPFAM" id="SSF57850">
    <property type="entry name" value="RING/U-box"/>
    <property type="match status" value="1"/>
</dbReference>
<evidence type="ECO:0000256" key="7">
    <source>
        <dbReference type="PROSITE-ProRule" id="PRU00175"/>
    </source>
</evidence>
<comment type="similarity">
    <text evidence="1">Belongs to the SH3RF family.</text>
</comment>
<feature type="non-terminal residue" evidence="11">
    <location>
        <position position="306"/>
    </location>
</feature>
<dbReference type="Pfam" id="PF00018">
    <property type="entry name" value="SH3_1"/>
    <property type="match status" value="1"/>
</dbReference>
<keyword evidence="5" id="KW-0862">Zinc</keyword>
<dbReference type="InterPro" id="IPR050384">
    <property type="entry name" value="Endophilin_SH3RF"/>
</dbReference>
<dbReference type="PANTHER" id="PTHR14167">
    <property type="entry name" value="SH3 DOMAIN-CONTAINING"/>
    <property type="match status" value="1"/>
</dbReference>
<feature type="domain" description="SH3" evidence="9">
    <location>
        <begin position="238"/>
        <end position="299"/>
    </location>
</feature>
<dbReference type="InterPro" id="IPR001452">
    <property type="entry name" value="SH3_domain"/>
</dbReference>
<dbReference type="InterPro" id="IPR036028">
    <property type="entry name" value="SH3-like_dom_sf"/>
</dbReference>
<dbReference type="GO" id="GO:0008270">
    <property type="term" value="F:zinc ion binding"/>
    <property type="evidence" value="ECO:0007669"/>
    <property type="project" value="UniProtKB-KW"/>
</dbReference>
<evidence type="ECO:0000259" key="9">
    <source>
        <dbReference type="PROSITE" id="PS50002"/>
    </source>
</evidence>
<evidence type="ECO:0000256" key="4">
    <source>
        <dbReference type="ARBA" id="ARBA00022771"/>
    </source>
</evidence>
<keyword evidence="2 8" id="KW-0728">SH3 domain</keyword>
<evidence type="ECO:0008006" key="12">
    <source>
        <dbReference type="Google" id="ProtNLM"/>
    </source>
</evidence>
<dbReference type="PROSITE" id="PS50089">
    <property type="entry name" value="ZF_RING_2"/>
    <property type="match status" value="1"/>
</dbReference>
<dbReference type="GO" id="GO:0016567">
    <property type="term" value="P:protein ubiquitination"/>
    <property type="evidence" value="ECO:0007669"/>
    <property type="project" value="TreeGrafter"/>
</dbReference>
<evidence type="ECO:0000259" key="10">
    <source>
        <dbReference type="PROSITE" id="PS50089"/>
    </source>
</evidence>
<dbReference type="GO" id="GO:0046330">
    <property type="term" value="P:positive regulation of JNK cascade"/>
    <property type="evidence" value="ECO:0007669"/>
    <property type="project" value="TreeGrafter"/>
</dbReference>
<dbReference type="PROSITE" id="PS50002">
    <property type="entry name" value="SH3"/>
    <property type="match status" value="2"/>
</dbReference>